<gene>
    <name evidence="3" type="ORF">J512_2822</name>
    <name evidence="1" type="ORF">J512_3220</name>
    <name evidence="2" type="ORF">J512_3229</name>
</gene>
<dbReference type="EMBL" id="JEWH01000039">
    <property type="protein sequence ID" value="EXB04823.1"/>
    <property type="molecule type" value="Genomic_DNA"/>
</dbReference>
<sequence length="342" mass="40395">MTVQFNPNENMHDQFHYHNSAKAIARFPFPFPEDQYMYSVNIEPVVSRPDSIFEHWFDVDEHYVTEMNERRLTLEKDPKRCIIMPHMRQASWDFLEMVMLHYAEDYPEHFQLERDGLNWHWVNQPLNIDVHFIFGQADSLPMEPFEFISRQFQGDVALLDQRDGDLFMDTGMITGPADWSLNFDAGMSFKQWHAPVPKLAHNLGVFERALKFLLNIQVGQPYRRLNWTMTINPRMDTSSETYHLWGHERGLVTAENAGELVHLRVELQTMPRLARSNALLFSIRTYLISLNDLTRNPAWAKRLYRVIRDLPEPIAEYKGISEYREPLVQWLSQFDGFDGVDE</sequence>
<organism evidence="3 4">
    <name type="scientific">Acinetobacter baumannii (strain 1295743)</name>
    <dbReference type="NCBI Taxonomy" id="1310613"/>
    <lineage>
        <taxon>Bacteria</taxon>
        <taxon>Pseudomonadati</taxon>
        <taxon>Pseudomonadota</taxon>
        <taxon>Gammaproteobacteria</taxon>
        <taxon>Moraxellales</taxon>
        <taxon>Moraxellaceae</taxon>
        <taxon>Acinetobacter</taxon>
        <taxon>Acinetobacter calcoaceticus/baumannii complex</taxon>
    </lineage>
</organism>
<dbReference type="Proteomes" id="UP000020595">
    <property type="component" value="Unassembled WGS sequence"/>
</dbReference>
<proteinExistence type="predicted"/>
<reference evidence="3 4" key="1">
    <citation type="submission" date="2014-02" db="EMBL/GenBank/DDBJ databases">
        <title>Comparative genomics and transcriptomics to identify genetic mechanisms underlying the emergence of carbapenem resistant Acinetobacter baumannii (CRAb).</title>
        <authorList>
            <person name="Harris A.D."/>
            <person name="Johnson K.J."/>
            <person name="George J."/>
            <person name="Shefchek K."/>
            <person name="Daugherty S.C."/>
            <person name="Parankush S."/>
            <person name="Sadzewicz L."/>
            <person name="Tallon L."/>
            <person name="Sengamalay N."/>
            <person name="Hazen T.H."/>
            <person name="Rasko D.A."/>
        </authorList>
    </citation>
    <scope>NUCLEOTIDE SEQUENCE [LARGE SCALE GENOMIC DNA]</scope>
    <source>
        <strain evidence="3 4">1295743</strain>
    </source>
</reference>
<comment type="caution">
    <text evidence="3">The sequence shown here is derived from an EMBL/GenBank/DDBJ whole genome shotgun (WGS) entry which is preliminary data.</text>
</comment>
<evidence type="ECO:0000313" key="3">
    <source>
        <dbReference type="EMBL" id="EXB04823.1"/>
    </source>
</evidence>
<dbReference type="EMBL" id="JEWH01000052">
    <property type="protein sequence ID" value="EXB04351.1"/>
    <property type="molecule type" value="Genomic_DNA"/>
</dbReference>
<accession>A0A009IM00</accession>
<name>A0A009IM00_ACIB9</name>
<dbReference type="InterPro" id="IPR021848">
    <property type="entry name" value="HODM_asu-like"/>
</dbReference>
<protein>
    <recommendedName>
        <fullName evidence="5">DUF3445 domain-containing protein</fullName>
    </recommendedName>
</protein>
<dbReference type="RefSeq" id="WP_031953674.1">
    <property type="nucleotide sequence ID" value="NZ_JEWH01000039.1"/>
</dbReference>
<evidence type="ECO:0008006" key="5">
    <source>
        <dbReference type="Google" id="ProtNLM"/>
    </source>
</evidence>
<evidence type="ECO:0000313" key="4">
    <source>
        <dbReference type="Proteomes" id="UP000020595"/>
    </source>
</evidence>
<evidence type="ECO:0000313" key="1">
    <source>
        <dbReference type="EMBL" id="EXB04351.1"/>
    </source>
</evidence>
<dbReference type="Pfam" id="PF11927">
    <property type="entry name" value="HODM_asu-like"/>
    <property type="match status" value="1"/>
</dbReference>
<dbReference type="AlphaFoldDB" id="A0A009IM00"/>
<dbReference type="EMBL" id="JEWH01000052">
    <property type="protein sequence ID" value="EXB04360.1"/>
    <property type="molecule type" value="Genomic_DNA"/>
</dbReference>
<evidence type="ECO:0000313" key="2">
    <source>
        <dbReference type="EMBL" id="EXB04360.1"/>
    </source>
</evidence>
<dbReference type="PATRIC" id="fig|1310613.3.peg.2718"/>